<protein>
    <submittedName>
        <fullName evidence="2">Aminoglycoside phosphotransferase</fullName>
    </submittedName>
</protein>
<dbReference type="Proteomes" id="UP000011657">
    <property type="component" value="Unassembled WGS sequence"/>
</dbReference>
<name>M0C9R7_9EURY</name>
<dbReference type="OrthoDB" id="350437at2157"/>
<dbReference type="Pfam" id="PF01636">
    <property type="entry name" value="APH"/>
    <property type="match status" value="1"/>
</dbReference>
<proteinExistence type="predicted"/>
<dbReference type="InterPro" id="IPR051678">
    <property type="entry name" value="AGP_Transferase"/>
</dbReference>
<dbReference type="GO" id="GO:0016740">
    <property type="term" value="F:transferase activity"/>
    <property type="evidence" value="ECO:0007669"/>
    <property type="project" value="UniProtKB-KW"/>
</dbReference>
<reference evidence="2 3" key="1">
    <citation type="journal article" date="2014" name="PLoS Genet.">
        <title>Phylogenetically driven sequencing of extremely halophilic archaea reveals strategies for static and dynamic osmo-response.</title>
        <authorList>
            <person name="Becker E.A."/>
            <person name="Seitzer P.M."/>
            <person name="Tritt A."/>
            <person name="Larsen D."/>
            <person name="Krusor M."/>
            <person name="Yao A.I."/>
            <person name="Wu D."/>
            <person name="Madern D."/>
            <person name="Eisen J.A."/>
            <person name="Darling A.E."/>
            <person name="Facciotti M.T."/>
        </authorList>
    </citation>
    <scope>NUCLEOTIDE SEQUENCE [LARGE SCALE GENOMIC DNA]</scope>
    <source>
        <strain evidence="2 3">JCM 13891</strain>
    </source>
</reference>
<dbReference type="eggNOG" id="arCOG04682">
    <property type="taxonomic scope" value="Archaea"/>
</dbReference>
<dbReference type="EMBL" id="AOIS01000030">
    <property type="protein sequence ID" value="ELZ19373.1"/>
    <property type="molecule type" value="Genomic_DNA"/>
</dbReference>
<accession>M0C9R7</accession>
<keyword evidence="2" id="KW-0808">Transferase</keyword>
<dbReference type="SUPFAM" id="SSF56112">
    <property type="entry name" value="Protein kinase-like (PK-like)"/>
    <property type="match status" value="1"/>
</dbReference>
<dbReference type="InterPro" id="IPR002575">
    <property type="entry name" value="Aminoglycoside_PTrfase"/>
</dbReference>
<dbReference type="PANTHER" id="PTHR21310">
    <property type="entry name" value="AMINOGLYCOSIDE PHOSPHOTRANSFERASE-RELATED-RELATED"/>
    <property type="match status" value="1"/>
</dbReference>
<organism evidence="2 3">
    <name type="scientific">Haloterrigena salina JCM 13891</name>
    <dbReference type="NCBI Taxonomy" id="1227488"/>
    <lineage>
        <taxon>Archaea</taxon>
        <taxon>Methanobacteriati</taxon>
        <taxon>Methanobacteriota</taxon>
        <taxon>Stenosarchaea group</taxon>
        <taxon>Halobacteria</taxon>
        <taxon>Halobacteriales</taxon>
        <taxon>Natrialbaceae</taxon>
        <taxon>Haloterrigena</taxon>
    </lineage>
</organism>
<evidence type="ECO:0000259" key="1">
    <source>
        <dbReference type="Pfam" id="PF01636"/>
    </source>
</evidence>
<dbReference type="PANTHER" id="PTHR21310:SF15">
    <property type="entry name" value="AMINOGLYCOSIDE PHOSPHOTRANSFERASE DOMAIN-CONTAINING PROTEIN"/>
    <property type="match status" value="1"/>
</dbReference>
<keyword evidence="3" id="KW-1185">Reference proteome</keyword>
<dbReference type="AlphaFoldDB" id="M0C9R7"/>
<dbReference type="InterPro" id="IPR011009">
    <property type="entry name" value="Kinase-like_dom_sf"/>
</dbReference>
<evidence type="ECO:0000313" key="2">
    <source>
        <dbReference type="EMBL" id="ELZ19373.1"/>
    </source>
</evidence>
<evidence type="ECO:0000313" key="3">
    <source>
        <dbReference type="Proteomes" id="UP000011657"/>
    </source>
</evidence>
<dbReference type="STRING" id="1227488.C477_08543"/>
<gene>
    <name evidence="2" type="ORF">C477_08543</name>
</gene>
<dbReference type="Gene3D" id="3.90.1200.10">
    <property type="match status" value="1"/>
</dbReference>
<comment type="caution">
    <text evidence="2">The sequence shown here is derived from an EMBL/GenBank/DDBJ whole genome shotgun (WGS) entry which is preliminary data.</text>
</comment>
<sequence length="324" mass="36693">MGQILSDALERAFPDRNISEIDSPSESQHPGNQTYRISFASGEESFLKLVTDGGSRRIRRAGAVLQYLNTHAEIRVPRVLSTRVQSEPYYLATAALSGEPIVTRWSGASPSERESMLYRVGHAMANLHAVRFEESGRILGGTADNLTLEEDPWVTVLCTTIEERVQTVFSDRFTEFPNRVQQVLKEHREVLTDVPVSLLHGDPNRKNCLVQSNDSAVGLVDWEESLVGDPSFDLCRVEATQIEQPPIHDPDRLRRALRAGYRNQAGSLPDRYEKRIPLYRIVTFLKPAQAFEFWAPEADEPVPELATWIRDEMHRRITALESEN</sequence>
<dbReference type="RefSeq" id="WP_008894022.1">
    <property type="nucleotide sequence ID" value="NZ_AOIS01000030.1"/>
</dbReference>
<feature type="domain" description="Aminoglycoside phosphotransferase" evidence="1">
    <location>
        <begin position="32"/>
        <end position="238"/>
    </location>
</feature>